<protein>
    <submittedName>
        <fullName evidence="3">Uncharacterized protein</fullName>
    </submittedName>
</protein>
<keyword evidence="4" id="KW-1185">Reference proteome</keyword>
<dbReference type="OrthoDB" id="4958959at2759"/>
<feature type="region of interest" description="Disordered" evidence="1">
    <location>
        <begin position="73"/>
        <end position="96"/>
    </location>
</feature>
<dbReference type="KEGG" id="ptkz:JDV02_005614"/>
<feature type="chain" id="PRO_5040510480" evidence="2">
    <location>
        <begin position="24"/>
        <end position="130"/>
    </location>
</feature>
<evidence type="ECO:0000313" key="3">
    <source>
        <dbReference type="EMBL" id="UNI19430.1"/>
    </source>
</evidence>
<dbReference type="EMBL" id="CP086358">
    <property type="protein sequence ID" value="UNI19430.1"/>
    <property type="molecule type" value="Genomic_DNA"/>
</dbReference>
<feature type="signal peptide" evidence="2">
    <location>
        <begin position="1"/>
        <end position="23"/>
    </location>
</feature>
<dbReference type="GeneID" id="72067563"/>
<feature type="compositionally biased region" description="Low complexity" evidence="1">
    <location>
        <begin position="73"/>
        <end position="93"/>
    </location>
</feature>
<accession>A0A9Q8VAI4</accession>
<dbReference type="AlphaFoldDB" id="A0A9Q8VAI4"/>
<keyword evidence="2" id="KW-0732">Signal</keyword>
<organism evidence="3 4">
    <name type="scientific">Purpureocillium takamizusanense</name>
    <dbReference type="NCBI Taxonomy" id="2060973"/>
    <lineage>
        <taxon>Eukaryota</taxon>
        <taxon>Fungi</taxon>
        <taxon>Dikarya</taxon>
        <taxon>Ascomycota</taxon>
        <taxon>Pezizomycotina</taxon>
        <taxon>Sordariomycetes</taxon>
        <taxon>Hypocreomycetidae</taxon>
        <taxon>Hypocreales</taxon>
        <taxon>Ophiocordycipitaceae</taxon>
        <taxon>Purpureocillium</taxon>
    </lineage>
</organism>
<evidence type="ECO:0000313" key="4">
    <source>
        <dbReference type="Proteomes" id="UP000829364"/>
    </source>
</evidence>
<gene>
    <name evidence="3" type="ORF">JDV02_005614</name>
</gene>
<reference evidence="3" key="1">
    <citation type="submission" date="2021-11" db="EMBL/GenBank/DDBJ databases">
        <title>Purpureocillium_takamizusanense_genome.</title>
        <authorList>
            <person name="Nguyen N.-H."/>
        </authorList>
    </citation>
    <scope>NUCLEOTIDE SEQUENCE</scope>
    <source>
        <strain evidence="3">PT3</strain>
    </source>
</reference>
<name>A0A9Q8VAI4_9HYPO</name>
<dbReference type="RefSeq" id="XP_047842911.1">
    <property type="nucleotide sequence ID" value="XM_047986927.1"/>
</dbReference>
<dbReference type="Proteomes" id="UP000829364">
    <property type="component" value="Chromosome 5"/>
</dbReference>
<sequence length="130" mass="13453">MYASIIKSAVLVAALAGTTAVSALPQAAQYPDKCGDMVCQPDTPLCCGVYYNGNIELECVAGKTCPPIQYPTKTTTTATPTPPATTTTSSTAPPASPTFGPKCGDSFFCKPGQVCCTLYKCADTPEQCPK</sequence>
<evidence type="ECO:0000256" key="2">
    <source>
        <dbReference type="SAM" id="SignalP"/>
    </source>
</evidence>
<proteinExistence type="predicted"/>
<evidence type="ECO:0000256" key="1">
    <source>
        <dbReference type="SAM" id="MobiDB-lite"/>
    </source>
</evidence>